<keyword evidence="2" id="KW-0597">Phosphoprotein</keyword>
<dbReference type="InterPro" id="IPR006162">
    <property type="entry name" value="Ppantetheine_attach_site"/>
</dbReference>
<dbReference type="SMART" id="SM00822">
    <property type="entry name" value="PKS_KR"/>
    <property type="match status" value="1"/>
</dbReference>
<accession>A0AAN5BZT3</accession>
<gene>
    <name evidence="4" type="ORF">Aory04_000885700</name>
</gene>
<evidence type="ECO:0000259" key="3">
    <source>
        <dbReference type="SMART" id="SM00822"/>
    </source>
</evidence>
<feature type="domain" description="Ketoreductase" evidence="3">
    <location>
        <begin position="1"/>
        <end position="99"/>
    </location>
</feature>
<dbReference type="EMBL" id="BSYA01000115">
    <property type="protein sequence ID" value="GMG33311.1"/>
    <property type="molecule type" value="Genomic_DNA"/>
</dbReference>
<dbReference type="InterPro" id="IPR050091">
    <property type="entry name" value="PKS_NRPS_Biosynth_Enz"/>
</dbReference>
<name>A0AAN5BZT3_ASPOZ</name>
<dbReference type="InterPro" id="IPR036291">
    <property type="entry name" value="NAD(P)-bd_dom_sf"/>
</dbReference>
<dbReference type="InterPro" id="IPR036736">
    <property type="entry name" value="ACP-like_sf"/>
</dbReference>
<dbReference type="SUPFAM" id="SSF47336">
    <property type="entry name" value="ACP-like"/>
    <property type="match status" value="1"/>
</dbReference>
<dbReference type="Proteomes" id="UP001165205">
    <property type="component" value="Unassembled WGS sequence"/>
</dbReference>
<reference evidence="4" key="1">
    <citation type="submission" date="2023-04" db="EMBL/GenBank/DDBJ databases">
        <title>Aspergillus oryzae NBRC 4228.</title>
        <authorList>
            <person name="Ichikawa N."/>
            <person name="Sato H."/>
            <person name="Tonouchi N."/>
        </authorList>
    </citation>
    <scope>NUCLEOTIDE SEQUENCE</scope>
    <source>
        <strain evidence="4">NBRC 4228</strain>
    </source>
</reference>
<dbReference type="GO" id="GO:0016874">
    <property type="term" value="F:ligase activity"/>
    <property type="evidence" value="ECO:0007669"/>
    <property type="project" value="UniProtKB-KW"/>
</dbReference>
<dbReference type="GO" id="GO:0006633">
    <property type="term" value="P:fatty acid biosynthetic process"/>
    <property type="evidence" value="ECO:0007669"/>
    <property type="project" value="TreeGrafter"/>
</dbReference>
<dbReference type="PANTHER" id="PTHR43775">
    <property type="entry name" value="FATTY ACID SYNTHASE"/>
    <property type="match status" value="1"/>
</dbReference>
<sequence>MSNAIERGFPDVTFFRDMKYDEWKAALAPKVQGTWNLHDAVADIQLDYFVLFGSLVGTCGRPHQVNYAAANSFLEGFSQYRQQLGLPCSVLSLGPIEEVEVVSRDPKMLQTMRGAGIWLLSEAELLEGLRFALLECQFPSSNLEAPSKVGTLPDKVSAPLLVGLGSIRPIADSNPLSLWATTCASPALLKQELCLLIATYSVAAQEIDAEERLQMQIDSLMSIEIRSWVRCNIQLDVSLPDISKAKTFGGLLDLIMERLKAKYLSSSN</sequence>
<dbReference type="PANTHER" id="PTHR43775:SF37">
    <property type="entry name" value="SI:DKEY-61P9.11"/>
    <property type="match status" value="1"/>
</dbReference>
<dbReference type="InterPro" id="IPR057326">
    <property type="entry name" value="KR_dom"/>
</dbReference>
<keyword evidence="1" id="KW-0596">Phosphopantetheine</keyword>
<dbReference type="Gene3D" id="3.40.50.720">
    <property type="entry name" value="NAD(P)-binding Rossmann-like Domain"/>
    <property type="match status" value="1"/>
</dbReference>
<protein>
    <submittedName>
        <fullName evidence="4">Unnamed protein product</fullName>
    </submittedName>
</protein>
<dbReference type="GO" id="GO:0044550">
    <property type="term" value="P:secondary metabolite biosynthetic process"/>
    <property type="evidence" value="ECO:0007669"/>
    <property type="project" value="TreeGrafter"/>
</dbReference>
<comment type="caution">
    <text evidence="4">The sequence shown here is derived from an EMBL/GenBank/DDBJ whole genome shotgun (WGS) entry which is preliminary data.</text>
</comment>
<dbReference type="InterPro" id="IPR013968">
    <property type="entry name" value="PKS_KR"/>
</dbReference>
<dbReference type="Pfam" id="PF08659">
    <property type="entry name" value="KR"/>
    <property type="match status" value="1"/>
</dbReference>
<dbReference type="AlphaFoldDB" id="A0AAN5BZT3"/>
<dbReference type="GO" id="GO:0004312">
    <property type="term" value="F:fatty acid synthase activity"/>
    <property type="evidence" value="ECO:0007669"/>
    <property type="project" value="TreeGrafter"/>
</dbReference>
<evidence type="ECO:0000313" key="4">
    <source>
        <dbReference type="EMBL" id="GMG33311.1"/>
    </source>
</evidence>
<organism evidence="4 5">
    <name type="scientific">Aspergillus oryzae</name>
    <name type="common">Yellow koji mold</name>
    <dbReference type="NCBI Taxonomy" id="5062"/>
    <lineage>
        <taxon>Eukaryota</taxon>
        <taxon>Fungi</taxon>
        <taxon>Dikarya</taxon>
        <taxon>Ascomycota</taxon>
        <taxon>Pezizomycotina</taxon>
        <taxon>Eurotiomycetes</taxon>
        <taxon>Eurotiomycetidae</taxon>
        <taxon>Eurotiales</taxon>
        <taxon>Aspergillaceae</taxon>
        <taxon>Aspergillus</taxon>
        <taxon>Aspergillus subgen. Circumdati</taxon>
    </lineage>
</organism>
<evidence type="ECO:0000313" key="5">
    <source>
        <dbReference type="Proteomes" id="UP001165205"/>
    </source>
</evidence>
<dbReference type="PROSITE" id="PS00012">
    <property type="entry name" value="PHOSPHOPANTETHEINE"/>
    <property type="match status" value="1"/>
</dbReference>
<evidence type="ECO:0000256" key="1">
    <source>
        <dbReference type="ARBA" id="ARBA00022450"/>
    </source>
</evidence>
<dbReference type="SUPFAM" id="SSF51735">
    <property type="entry name" value="NAD(P)-binding Rossmann-fold domains"/>
    <property type="match status" value="1"/>
</dbReference>
<evidence type="ECO:0000256" key="2">
    <source>
        <dbReference type="ARBA" id="ARBA00022553"/>
    </source>
</evidence>
<proteinExistence type="predicted"/>